<keyword evidence="9" id="KW-1185">Reference proteome</keyword>
<dbReference type="InterPro" id="IPR036259">
    <property type="entry name" value="MFS_trans_sf"/>
</dbReference>
<dbReference type="CDD" id="cd06173">
    <property type="entry name" value="MFS_MefA_like"/>
    <property type="match status" value="1"/>
</dbReference>
<organism evidence="8 9">
    <name type="scientific">Kitasatospora purpeofusca</name>
    <dbReference type="NCBI Taxonomy" id="67352"/>
    <lineage>
        <taxon>Bacteria</taxon>
        <taxon>Bacillati</taxon>
        <taxon>Actinomycetota</taxon>
        <taxon>Actinomycetes</taxon>
        <taxon>Kitasatosporales</taxon>
        <taxon>Streptomycetaceae</taxon>
        <taxon>Kitasatospora</taxon>
    </lineage>
</organism>
<feature type="transmembrane region" description="Helical" evidence="7">
    <location>
        <begin position="368"/>
        <end position="391"/>
    </location>
</feature>
<dbReference type="Proteomes" id="UP001432222">
    <property type="component" value="Chromosome"/>
</dbReference>
<dbReference type="InterPro" id="IPR011701">
    <property type="entry name" value="MFS"/>
</dbReference>
<proteinExistence type="predicted"/>
<dbReference type="PANTHER" id="PTHR23513">
    <property type="entry name" value="INTEGRAL MEMBRANE EFFLUX PROTEIN-RELATED"/>
    <property type="match status" value="1"/>
</dbReference>
<protein>
    <submittedName>
        <fullName evidence="8">MFS transporter</fullName>
    </submittedName>
</protein>
<dbReference type="SUPFAM" id="SSF103473">
    <property type="entry name" value="MFS general substrate transporter"/>
    <property type="match status" value="1"/>
</dbReference>
<feature type="transmembrane region" description="Helical" evidence="7">
    <location>
        <begin position="283"/>
        <end position="303"/>
    </location>
</feature>
<dbReference type="EMBL" id="CP108110">
    <property type="protein sequence ID" value="WUQ85634.1"/>
    <property type="molecule type" value="Genomic_DNA"/>
</dbReference>
<feature type="transmembrane region" description="Helical" evidence="7">
    <location>
        <begin position="221"/>
        <end position="244"/>
    </location>
</feature>
<feature type="transmembrane region" description="Helical" evidence="7">
    <location>
        <begin position="309"/>
        <end position="331"/>
    </location>
</feature>
<evidence type="ECO:0000313" key="9">
    <source>
        <dbReference type="Proteomes" id="UP001432222"/>
    </source>
</evidence>
<reference evidence="8" key="1">
    <citation type="submission" date="2022-10" db="EMBL/GenBank/DDBJ databases">
        <title>The complete genomes of actinobacterial strains from the NBC collection.</title>
        <authorList>
            <person name="Joergensen T.S."/>
            <person name="Alvarez Arevalo M."/>
            <person name="Sterndorff E.B."/>
            <person name="Faurdal D."/>
            <person name="Vuksanovic O."/>
            <person name="Mourched A.-S."/>
            <person name="Charusanti P."/>
            <person name="Shaw S."/>
            <person name="Blin K."/>
            <person name="Weber T."/>
        </authorList>
    </citation>
    <scope>NUCLEOTIDE SEQUENCE</scope>
    <source>
        <strain evidence="8">NBC_00222</strain>
    </source>
</reference>
<feature type="transmembrane region" description="Helical" evidence="7">
    <location>
        <begin position="44"/>
        <end position="68"/>
    </location>
</feature>
<keyword evidence="5 7" id="KW-0472">Membrane</keyword>
<dbReference type="Pfam" id="PF07690">
    <property type="entry name" value="MFS_1"/>
    <property type="match status" value="1"/>
</dbReference>
<name>A0ABZ1U6G1_9ACTN</name>
<evidence type="ECO:0000256" key="3">
    <source>
        <dbReference type="ARBA" id="ARBA00022692"/>
    </source>
</evidence>
<keyword evidence="2" id="KW-1003">Cell membrane</keyword>
<dbReference type="Gene3D" id="1.20.1250.20">
    <property type="entry name" value="MFS general substrate transporter like domains"/>
    <property type="match status" value="1"/>
</dbReference>
<gene>
    <name evidence="8" type="ORF">OHA16_23305</name>
</gene>
<evidence type="ECO:0000256" key="2">
    <source>
        <dbReference type="ARBA" id="ARBA00022475"/>
    </source>
</evidence>
<keyword evidence="4 7" id="KW-1133">Transmembrane helix</keyword>
<evidence type="ECO:0000256" key="6">
    <source>
        <dbReference type="SAM" id="MobiDB-lite"/>
    </source>
</evidence>
<dbReference type="PANTHER" id="PTHR23513:SF17">
    <property type="entry name" value="MEMBRANE PROTEIN"/>
    <property type="match status" value="1"/>
</dbReference>
<evidence type="ECO:0000256" key="1">
    <source>
        <dbReference type="ARBA" id="ARBA00004651"/>
    </source>
</evidence>
<feature type="region of interest" description="Disordered" evidence="6">
    <location>
        <begin position="402"/>
        <end position="421"/>
    </location>
</feature>
<evidence type="ECO:0000256" key="4">
    <source>
        <dbReference type="ARBA" id="ARBA00022989"/>
    </source>
</evidence>
<keyword evidence="3 7" id="KW-0812">Transmembrane</keyword>
<evidence type="ECO:0000256" key="5">
    <source>
        <dbReference type="ARBA" id="ARBA00023136"/>
    </source>
</evidence>
<dbReference type="RefSeq" id="WP_328956369.1">
    <property type="nucleotide sequence ID" value="NZ_CP108110.1"/>
</dbReference>
<feature type="transmembrane region" description="Helical" evidence="7">
    <location>
        <begin position="343"/>
        <end position="362"/>
    </location>
</feature>
<comment type="subcellular location">
    <subcellularLocation>
        <location evidence="1">Cell membrane</location>
        <topology evidence="1">Multi-pass membrane protein</topology>
    </subcellularLocation>
</comment>
<feature type="transmembrane region" description="Helical" evidence="7">
    <location>
        <begin position="162"/>
        <end position="187"/>
    </location>
</feature>
<feature type="transmembrane region" description="Helical" evidence="7">
    <location>
        <begin position="89"/>
        <end position="117"/>
    </location>
</feature>
<feature type="transmembrane region" description="Helical" evidence="7">
    <location>
        <begin position="250"/>
        <end position="276"/>
    </location>
</feature>
<evidence type="ECO:0000313" key="8">
    <source>
        <dbReference type="EMBL" id="WUQ85634.1"/>
    </source>
</evidence>
<accession>A0ABZ1U6G1</accession>
<evidence type="ECO:0000256" key="7">
    <source>
        <dbReference type="SAM" id="Phobius"/>
    </source>
</evidence>
<sequence length="421" mass="42744">MSWFKAMGAPPLRRFLGGYTASMMGDQMWVPILGWTAGQYGQPVVAGLLLSVGTVPRALLMLLGGTLVDRHGIQRLAAVTQAGRILTMLALAAMAAVGVVTHNWIALLVVALVFGAIDAVNIPALEAAPALIAEPDQLPRLAGLLQTVGRLASVAGAPLSGLLIAVGGVPAGAMGCALLFAVALAVLRRAGLPGRRTGTSGNLGTGTGGLRYIASNPVLRTLIVAIACLNFAIMSSFNVGITLLVKDHGWSAAVFGLFEGSFGAGAMVGAVIVVVSRPARRPALVALGWVAVQIPLLVALGFIGSVLWISVVSVLVGLTLGPASALLIGLAQVTTDRNYIGRVMSVVGFASIGLTPVSYLLFSLVADLAGIGTAFVAGGALELLVLVMLAVSPALRTTKLTGSVDGGEQQPSGGTLVEETP</sequence>